<evidence type="ECO:0008006" key="4">
    <source>
        <dbReference type="Google" id="ProtNLM"/>
    </source>
</evidence>
<proteinExistence type="predicted"/>
<evidence type="ECO:0000313" key="2">
    <source>
        <dbReference type="EMBL" id="MCL7048960.1"/>
    </source>
</evidence>
<dbReference type="PANTHER" id="PTHR31896">
    <property type="entry name" value="FAMILY REGULATORY PROTEIN, PUTATIVE (AFU_ORTHOLOGUE AFUA_3G14730)-RELATED"/>
    <property type="match status" value="1"/>
</dbReference>
<dbReference type="Proteomes" id="UP001177140">
    <property type="component" value="Unassembled WGS sequence"/>
</dbReference>
<evidence type="ECO:0000256" key="1">
    <source>
        <dbReference type="ARBA" id="ARBA00022679"/>
    </source>
</evidence>
<keyword evidence="1" id="KW-0808">Transferase</keyword>
<dbReference type="AlphaFoldDB" id="A0AA42B2F2"/>
<dbReference type="PANTHER" id="PTHR31896:SF43">
    <property type="entry name" value="PROTEIN ENHANCED PSEUDOMONAS SUSCEPTIBILITY 1"/>
    <property type="match status" value="1"/>
</dbReference>
<organism evidence="2 3">
    <name type="scientific">Papaver nudicaule</name>
    <name type="common">Iceland poppy</name>
    <dbReference type="NCBI Taxonomy" id="74823"/>
    <lineage>
        <taxon>Eukaryota</taxon>
        <taxon>Viridiplantae</taxon>
        <taxon>Streptophyta</taxon>
        <taxon>Embryophyta</taxon>
        <taxon>Tracheophyta</taxon>
        <taxon>Spermatophyta</taxon>
        <taxon>Magnoliopsida</taxon>
        <taxon>Ranunculales</taxon>
        <taxon>Papaveraceae</taxon>
        <taxon>Papaveroideae</taxon>
        <taxon>Papaver</taxon>
    </lineage>
</organism>
<evidence type="ECO:0000313" key="3">
    <source>
        <dbReference type="Proteomes" id="UP001177140"/>
    </source>
</evidence>
<gene>
    <name evidence="2" type="ORF">MKW94_021200</name>
</gene>
<protein>
    <recommendedName>
        <fullName evidence="4">HXXXD-type acyl-transferase family protein</fullName>
    </recommendedName>
</protein>
<keyword evidence="3" id="KW-1185">Reference proteome</keyword>
<dbReference type="GO" id="GO:0016740">
    <property type="term" value="F:transferase activity"/>
    <property type="evidence" value="ECO:0007669"/>
    <property type="project" value="UniProtKB-KW"/>
</dbReference>
<comment type="caution">
    <text evidence="2">The sequence shown here is derived from an EMBL/GenBank/DDBJ whole genome shotgun (WGS) entry which is preliminary data.</text>
</comment>
<name>A0AA42B2F2_PAPNU</name>
<dbReference type="InterPro" id="IPR023213">
    <property type="entry name" value="CAT-like_dom_sf"/>
</dbReference>
<dbReference type="EMBL" id="JAJJMA010310383">
    <property type="protein sequence ID" value="MCL7048960.1"/>
    <property type="molecule type" value="Genomic_DNA"/>
</dbReference>
<reference evidence="2" key="1">
    <citation type="submission" date="2022-03" db="EMBL/GenBank/DDBJ databases">
        <title>A functionally conserved STORR gene fusion in Papaver species that diverged 16.8 million years ago.</title>
        <authorList>
            <person name="Catania T."/>
        </authorList>
    </citation>
    <scope>NUCLEOTIDE SEQUENCE</scope>
    <source>
        <strain evidence="2">S-191538</strain>
    </source>
</reference>
<dbReference type="InterPro" id="IPR051283">
    <property type="entry name" value="Sec_Metabolite_Acyltrans"/>
</dbReference>
<sequence>MFRLLTFDLPHHHHRATLEKETKVRQISSHKVLPTCNTNTDHNQRIELNHTDLRSLRRLYIQRGLLFDRRWKQEEMKQVISQLKSSLSRTLDYFFPLAGRMTITQHDDATFSAYINCNSAGAEFIHAEADVTLADILQPTYVPHIVYSFFTMDNVPNYDGSKPLLSIKVTELIDGLFIGCSINHAVCDGTSFWHFMNSWSEICRGGGGLTNHISQPPSFERRCLAGTELPIRFPFPAHELFTKPYYPPPLEQRIFHFTPESIANIKAKAISTSHEINAHKISSLQALLAHFWIAVTKARRLDPDEETNVQIAIGNRARMDPPLPDFYFGSSVLTGIATAKAGQLVDEGLGWGASLLNQVITSHDVQGVQRYWENWFKKPVLQSTHDLISTTNLRTGSSPSFNIYGNDFGWGRPLAMRCGRTYKYEGKLSIDPGPVQGYTCIDAYLPIEIFRALDNDPVFMDQAITHLPPFPRV</sequence>
<dbReference type="Gene3D" id="3.30.559.10">
    <property type="entry name" value="Chloramphenicol acetyltransferase-like domain"/>
    <property type="match status" value="2"/>
</dbReference>
<accession>A0AA42B2F2</accession>
<dbReference type="Pfam" id="PF02458">
    <property type="entry name" value="Transferase"/>
    <property type="match status" value="1"/>
</dbReference>